<dbReference type="GO" id="GO:0015074">
    <property type="term" value="P:DNA integration"/>
    <property type="evidence" value="ECO:0007669"/>
    <property type="project" value="InterPro"/>
</dbReference>
<dbReference type="PROSITE" id="PS51898">
    <property type="entry name" value="TYR_RECOMBINASE"/>
    <property type="match status" value="1"/>
</dbReference>
<proteinExistence type="predicted"/>
<dbReference type="Gene3D" id="1.10.443.10">
    <property type="entry name" value="Intergrase catalytic core"/>
    <property type="match status" value="1"/>
</dbReference>
<evidence type="ECO:0000256" key="1">
    <source>
        <dbReference type="ARBA" id="ARBA00023172"/>
    </source>
</evidence>
<dbReference type="Proteomes" id="UP000776700">
    <property type="component" value="Unassembled WGS sequence"/>
</dbReference>
<dbReference type="InterPro" id="IPR011010">
    <property type="entry name" value="DNA_brk_join_enz"/>
</dbReference>
<dbReference type="GO" id="GO:0006310">
    <property type="term" value="P:DNA recombination"/>
    <property type="evidence" value="ECO:0007669"/>
    <property type="project" value="UniProtKB-KW"/>
</dbReference>
<feature type="non-terminal residue" evidence="3">
    <location>
        <position position="206"/>
    </location>
</feature>
<evidence type="ECO:0000313" key="4">
    <source>
        <dbReference type="Proteomes" id="UP000776700"/>
    </source>
</evidence>
<gene>
    <name evidence="3" type="ORF">K8V90_08350</name>
</gene>
<accession>A0A921N2V8</accession>
<organism evidence="3 4">
    <name type="scientific">Romboutsia timonensis</name>
    <dbReference type="NCBI Taxonomy" id="1776391"/>
    <lineage>
        <taxon>Bacteria</taxon>
        <taxon>Bacillati</taxon>
        <taxon>Bacillota</taxon>
        <taxon>Clostridia</taxon>
        <taxon>Peptostreptococcales</taxon>
        <taxon>Peptostreptococcaceae</taxon>
        <taxon>Romboutsia</taxon>
    </lineage>
</organism>
<dbReference type="GO" id="GO:0003677">
    <property type="term" value="F:DNA binding"/>
    <property type="evidence" value="ECO:0007669"/>
    <property type="project" value="InterPro"/>
</dbReference>
<dbReference type="EMBL" id="DYUB01000260">
    <property type="protein sequence ID" value="HJG97094.1"/>
    <property type="molecule type" value="Genomic_DNA"/>
</dbReference>
<comment type="caution">
    <text evidence="3">The sequence shown here is derived from an EMBL/GenBank/DDBJ whole genome shotgun (WGS) entry which is preliminary data.</text>
</comment>
<protein>
    <submittedName>
        <fullName evidence="3">Tyrosine-type recombinase/integrase</fullName>
    </submittedName>
</protein>
<evidence type="ECO:0000313" key="3">
    <source>
        <dbReference type="EMBL" id="HJG97094.1"/>
    </source>
</evidence>
<reference evidence="3" key="1">
    <citation type="journal article" date="2021" name="PeerJ">
        <title>Extensive microbial diversity within the chicken gut microbiome revealed by metagenomics and culture.</title>
        <authorList>
            <person name="Gilroy R."/>
            <person name="Ravi A."/>
            <person name="Getino M."/>
            <person name="Pursley I."/>
            <person name="Horton D.L."/>
            <person name="Alikhan N.F."/>
            <person name="Baker D."/>
            <person name="Gharbi K."/>
            <person name="Hall N."/>
            <person name="Watson M."/>
            <person name="Adriaenssens E.M."/>
            <person name="Foster-Nyarko E."/>
            <person name="Jarju S."/>
            <person name="Secka A."/>
            <person name="Antonio M."/>
            <person name="Oren A."/>
            <person name="Chaudhuri R.R."/>
            <person name="La Ragione R."/>
            <person name="Hildebrand F."/>
            <person name="Pallen M.J."/>
        </authorList>
    </citation>
    <scope>NUCLEOTIDE SEQUENCE</scope>
    <source>
        <strain evidence="3">1277</strain>
    </source>
</reference>
<feature type="domain" description="Tyr recombinase" evidence="2">
    <location>
        <begin position="52"/>
        <end position="206"/>
    </location>
</feature>
<reference evidence="3" key="2">
    <citation type="submission" date="2021-09" db="EMBL/GenBank/DDBJ databases">
        <authorList>
            <person name="Gilroy R."/>
        </authorList>
    </citation>
    <scope>NUCLEOTIDE SEQUENCE</scope>
    <source>
        <strain evidence="3">1277</strain>
    </source>
</reference>
<dbReference type="AlphaFoldDB" id="A0A921N2V8"/>
<name>A0A921N2V8_9FIRM</name>
<dbReference type="SUPFAM" id="SSF56349">
    <property type="entry name" value="DNA breaking-rejoining enzymes"/>
    <property type="match status" value="1"/>
</dbReference>
<evidence type="ECO:0000259" key="2">
    <source>
        <dbReference type="PROSITE" id="PS51898"/>
    </source>
</evidence>
<sequence length="206" mass="23833">MIDSKNIFKEELKNLMLSDEFKDMLKETLLSTDINATEPKKTTKRSKKSTSCATRVITVDEYTNIIKHISEGFKYEEEGKTKKFRPNPRMAFALQLQANLGIRIGDVLALTLNSFRANGRGGYMIDIIEEKTGKPRKFDIPTDLYNRIQSYVNDNELNNDDLLFNVKVRGVQKNLKIVTTKLNLSNVSTHSFRKFYAMRIFENNDY</sequence>
<keyword evidence="1" id="KW-0233">DNA recombination</keyword>
<dbReference type="InterPro" id="IPR002104">
    <property type="entry name" value="Integrase_catalytic"/>
</dbReference>
<dbReference type="InterPro" id="IPR013762">
    <property type="entry name" value="Integrase-like_cat_sf"/>
</dbReference>